<protein>
    <submittedName>
        <fullName evidence="1">Uncharacterized protein</fullName>
    </submittedName>
</protein>
<proteinExistence type="predicted"/>
<organism evidence="1 2">
    <name type="scientific">Pleuronectes platessa</name>
    <name type="common">European plaice</name>
    <dbReference type="NCBI Taxonomy" id="8262"/>
    <lineage>
        <taxon>Eukaryota</taxon>
        <taxon>Metazoa</taxon>
        <taxon>Chordata</taxon>
        <taxon>Craniata</taxon>
        <taxon>Vertebrata</taxon>
        <taxon>Euteleostomi</taxon>
        <taxon>Actinopterygii</taxon>
        <taxon>Neopterygii</taxon>
        <taxon>Teleostei</taxon>
        <taxon>Neoteleostei</taxon>
        <taxon>Acanthomorphata</taxon>
        <taxon>Carangaria</taxon>
        <taxon>Pleuronectiformes</taxon>
        <taxon>Pleuronectoidei</taxon>
        <taxon>Pleuronectidae</taxon>
        <taxon>Pleuronectes</taxon>
    </lineage>
</organism>
<dbReference type="AlphaFoldDB" id="A0A9N7VL17"/>
<reference evidence="1" key="1">
    <citation type="submission" date="2020-03" db="EMBL/GenBank/DDBJ databases">
        <authorList>
            <person name="Weist P."/>
        </authorList>
    </citation>
    <scope>NUCLEOTIDE SEQUENCE</scope>
</reference>
<keyword evidence="2" id="KW-1185">Reference proteome</keyword>
<sequence length="102" mass="10826">MDISRDSSPSHRPGCSEPPWTAALCDTVFTGQLSAGDRSHLLGARPDAFGELLLICRSAARDKTLQARVMKIQVATARIPGETKAIVDFVSSPLTGAARCVC</sequence>
<comment type="caution">
    <text evidence="1">The sequence shown here is derived from an EMBL/GenBank/DDBJ whole genome shotgun (WGS) entry which is preliminary data.</text>
</comment>
<evidence type="ECO:0000313" key="2">
    <source>
        <dbReference type="Proteomes" id="UP001153269"/>
    </source>
</evidence>
<dbReference type="Proteomes" id="UP001153269">
    <property type="component" value="Unassembled WGS sequence"/>
</dbReference>
<evidence type="ECO:0000313" key="1">
    <source>
        <dbReference type="EMBL" id="CAB1452179.1"/>
    </source>
</evidence>
<gene>
    <name evidence="1" type="ORF">PLEPLA_LOCUS39919</name>
</gene>
<accession>A0A9N7VL17</accession>
<name>A0A9N7VL17_PLEPL</name>
<dbReference type="EMBL" id="CADEAL010004119">
    <property type="protein sequence ID" value="CAB1452179.1"/>
    <property type="molecule type" value="Genomic_DNA"/>
</dbReference>